<gene>
    <name evidence="1" type="ORF">AMOR_40680</name>
</gene>
<dbReference type="RefSeq" id="WP_248353610.1">
    <property type="nucleotide sequence ID" value="NZ_AP025591.1"/>
</dbReference>
<name>A0ABN6MVS9_9BACT</name>
<accession>A0ABN6MVS9</accession>
<dbReference type="Proteomes" id="UP001162891">
    <property type="component" value="Chromosome"/>
</dbReference>
<evidence type="ECO:0000313" key="2">
    <source>
        <dbReference type="Proteomes" id="UP001162891"/>
    </source>
</evidence>
<protein>
    <submittedName>
        <fullName evidence="1">Uncharacterized protein</fullName>
    </submittedName>
</protein>
<proteinExistence type="predicted"/>
<evidence type="ECO:0000313" key="1">
    <source>
        <dbReference type="EMBL" id="BDG05072.1"/>
    </source>
</evidence>
<sequence length="57" mass="5898">MRHPTTSTIASATCKTGHPTVVAFSAAMTWLVGVRQVGATRRVAFNTTPVVACAGPL</sequence>
<dbReference type="EMBL" id="AP025591">
    <property type="protein sequence ID" value="BDG05072.1"/>
    <property type="molecule type" value="Genomic_DNA"/>
</dbReference>
<reference evidence="2" key="1">
    <citation type="journal article" date="2022" name="Int. J. Syst. Evol. Microbiol.">
        <title>Anaeromyxobacter oryzae sp. nov., Anaeromyxobacter diazotrophicus sp. nov. and Anaeromyxobacter paludicola sp. nov., isolated from paddy soils.</title>
        <authorList>
            <person name="Itoh H."/>
            <person name="Xu Z."/>
            <person name="Mise K."/>
            <person name="Masuda Y."/>
            <person name="Ushijima N."/>
            <person name="Hayakawa C."/>
            <person name="Shiratori Y."/>
            <person name="Senoo K."/>
        </authorList>
    </citation>
    <scope>NUCLEOTIDE SEQUENCE [LARGE SCALE GENOMIC DNA]</scope>
    <source>
        <strain evidence="2">Red232</strain>
    </source>
</reference>
<keyword evidence="2" id="KW-1185">Reference proteome</keyword>
<organism evidence="1 2">
    <name type="scientific">Anaeromyxobacter oryzae</name>
    <dbReference type="NCBI Taxonomy" id="2918170"/>
    <lineage>
        <taxon>Bacteria</taxon>
        <taxon>Pseudomonadati</taxon>
        <taxon>Myxococcota</taxon>
        <taxon>Myxococcia</taxon>
        <taxon>Myxococcales</taxon>
        <taxon>Cystobacterineae</taxon>
        <taxon>Anaeromyxobacteraceae</taxon>
        <taxon>Anaeromyxobacter</taxon>
    </lineage>
</organism>